<evidence type="ECO:0000259" key="7">
    <source>
        <dbReference type="Pfam" id="PF00884"/>
    </source>
</evidence>
<keyword evidence="4 6" id="KW-1133">Transmembrane helix</keyword>
<dbReference type="PANTHER" id="PTHR47371:SF3">
    <property type="entry name" value="PHOSPHOGLYCEROL TRANSFERASE I"/>
    <property type="match status" value="1"/>
</dbReference>
<evidence type="ECO:0000256" key="6">
    <source>
        <dbReference type="SAM" id="Phobius"/>
    </source>
</evidence>
<dbReference type="PIRSF" id="PIRSF005091">
    <property type="entry name" value="Mmb_sulf_HI1246"/>
    <property type="match status" value="1"/>
</dbReference>
<keyword evidence="2" id="KW-1003">Cell membrane</keyword>
<feature type="transmembrane region" description="Helical" evidence="6">
    <location>
        <begin position="178"/>
        <end position="195"/>
    </location>
</feature>
<organism evidence="8 9">
    <name type="scientific">Thiobacter aerophilum</name>
    <dbReference type="NCBI Taxonomy" id="3121275"/>
    <lineage>
        <taxon>Bacteria</taxon>
        <taxon>Pseudomonadati</taxon>
        <taxon>Pseudomonadota</taxon>
        <taxon>Betaproteobacteria</taxon>
        <taxon>Burkholderiales</taxon>
        <taxon>Thiobacteraceae</taxon>
        <taxon>Thiobacter</taxon>
    </lineage>
</organism>
<dbReference type="InterPro" id="IPR050448">
    <property type="entry name" value="OpgB/LTA_synthase_biosynth"/>
</dbReference>
<dbReference type="InterPro" id="IPR017850">
    <property type="entry name" value="Alkaline_phosphatase_core_sf"/>
</dbReference>
<sequence length="647" mass="72650">MRKERLPPRLVPVLALVASSITIAMITRIALMLRPEVGLPSGLTPYLQIFGFGLLFDLAAAIYFVTPVFVMLALVPDRFARWHVWRAMVMLALAVLTFVLLLTAVSEWFFWEEFGARFNFIAVDYLIYSQEVLGNIRESYPVGRIMLGLALAAVLWWVPFARRIYALAGRPWAWQSRLAWFVGWSTLLAGLIMGLNGDLKNQSSSDSVNELAGNGIYAFFAAARANELDFERFYATLPEKEAFATTRRLLMEDGGSWRADQPAGGLERHIAGSGRSRRLNVVLVSIESMGAEFLGAYGDPRGLTPVMDRLAKDSLWFSNVYATGNRTVRGLEALSLSLPPTPGQSIVRRPRNEHLFSLGSLLGEFGYQVYFAYGGYGYFDNMNAFFGANGYQIIDRTDIPKHEIGFANIWGVADEYLFDHVIQKMDHVLENTPPGAPARPFFVHIMTTSNHRPYTYPAGRIDIPPGSGREGAVKYADYAIGHLLAQARKHSWYDDTLFVITADHGANARGTVNIPVDKYRIPVFFYSPKHISPQRIDRLMSQIDIVPTLLGVLGLDYDSKFFGRDVLHAPPSADRAYVANYQTLGYIKNGRMVVLRPKRKVDVFELDERNLPRSRVEDADLAREAIACYQTAAYVFRHGLYAARSRP</sequence>
<keyword evidence="3 6" id="KW-0812">Transmembrane</keyword>
<evidence type="ECO:0000256" key="5">
    <source>
        <dbReference type="ARBA" id="ARBA00023136"/>
    </source>
</evidence>
<name>A0ABV0EDC6_9BURK</name>
<dbReference type="Pfam" id="PF00884">
    <property type="entry name" value="Sulfatase"/>
    <property type="match status" value="1"/>
</dbReference>
<dbReference type="RefSeq" id="WP_347307764.1">
    <property type="nucleotide sequence ID" value="NZ_JBAJEX010000003.1"/>
</dbReference>
<evidence type="ECO:0000256" key="2">
    <source>
        <dbReference type="ARBA" id="ARBA00022475"/>
    </source>
</evidence>
<protein>
    <submittedName>
        <fullName evidence="8">Sulfatase-like hydrolase/transferase</fullName>
    </submittedName>
</protein>
<dbReference type="Gene3D" id="3.40.720.10">
    <property type="entry name" value="Alkaline Phosphatase, subunit A"/>
    <property type="match status" value="1"/>
</dbReference>
<dbReference type="SUPFAM" id="SSF53649">
    <property type="entry name" value="Alkaline phosphatase-like"/>
    <property type="match status" value="1"/>
</dbReference>
<feature type="transmembrane region" description="Helical" evidence="6">
    <location>
        <begin position="45"/>
        <end position="75"/>
    </location>
</feature>
<keyword evidence="5 6" id="KW-0472">Membrane</keyword>
<dbReference type="EMBL" id="JBAJEX010000003">
    <property type="protein sequence ID" value="MEO1766656.1"/>
    <property type="molecule type" value="Genomic_DNA"/>
</dbReference>
<accession>A0ABV0EDC6</accession>
<reference evidence="8 9" key="1">
    <citation type="submission" date="2024-02" db="EMBL/GenBank/DDBJ databases">
        <title>New thermophilic sulfur-oxidizing bacteria from a hot springs of the Uzon caldera (Kamchatka, Russia).</title>
        <authorList>
            <person name="Dukat A.M."/>
            <person name="Elcheninov A.G."/>
            <person name="Frolov E.N."/>
        </authorList>
    </citation>
    <scope>NUCLEOTIDE SEQUENCE [LARGE SCALE GENOMIC DNA]</scope>
    <source>
        <strain evidence="8 9">AK1</strain>
    </source>
</reference>
<comment type="subcellular location">
    <subcellularLocation>
        <location evidence="1">Cell membrane</location>
        <topology evidence="1">Multi-pass membrane protein</topology>
    </subcellularLocation>
</comment>
<evidence type="ECO:0000313" key="9">
    <source>
        <dbReference type="Proteomes" id="UP001482231"/>
    </source>
</evidence>
<evidence type="ECO:0000256" key="1">
    <source>
        <dbReference type="ARBA" id="ARBA00004651"/>
    </source>
</evidence>
<dbReference type="CDD" id="cd16015">
    <property type="entry name" value="LTA_synthase"/>
    <property type="match status" value="1"/>
</dbReference>
<proteinExistence type="predicted"/>
<feature type="transmembrane region" description="Helical" evidence="6">
    <location>
        <begin position="12"/>
        <end position="33"/>
    </location>
</feature>
<dbReference type="Proteomes" id="UP001482231">
    <property type="component" value="Unassembled WGS sequence"/>
</dbReference>
<evidence type="ECO:0000256" key="4">
    <source>
        <dbReference type="ARBA" id="ARBA00022989"/>
    </source>
</evidence>
<dbReference type="InterPro" id="IPR000917">
    <property type="entry name" value="Sulfatase_N"/>
</dbReference>
<feature type="transmembrane region" description="Helical" evidence="6">
    <location>
        <begin position="141"/>
        <end position="158"/>
    </location>
</feature>
<feature type="domain" description="Sulfatase N-terminal" evidence="7">
    <location>
        <begin position="280"/>
        <end position="554"/>
    </location>
</feature>
<keyword evidence="9" id="KW-1185">Reference proteome</keyword>
<gene>
    <name evidence="8" type="ORF">V6E02_05470</name>
</gene>
<feature type="transmembrane region" description="Helical" evidence="6">
    <location>
        <begin position="87"/>
        <end position="111"/>
    </location>
</feature>
<evidence type="ECO:0000256" key="3">
    <source>
        <dbReference type="ARBA" id="ARBA00022692"/>
    </source>
</evidence>
<evidence type="ECO:0000313" key="8">
    <source>
        <dbReference type="EMBL" id="MEO1766656.1"/>
    </source>
</evidence>
<comment type="caution">
    <text evidence="8">The sequence shown here is derived from an EMBL/GenBank/DDBJ whole genome shotgun (WGS) entry which is preliminary data.</text>
</comment>
<dbReference type="Gene3D" id="3.30.1120.80">
    <property type="match status" value="1"/>
</dbReference>
<dbReference type="PANTHER" id="PTHR47371">
    <property type="entry name" value="LIPOTEICHOIC ACID SYNTHASE"/>
    <property type="match status" value="1"/>
</dbReference>
<dbReference type="InterPro" id="IPR012160">
    <property type="entry name" value="LtaS-like"/>
</dbReference>